<keyword evidence="2" id="KW-0808">Transferase</keyword>
<feature type="domain" description="N-acetyltransferase" evidence="1">
    <location>
        <begin position="21"/>
        <end position="174"/>
    </location>
</feature>
<protein>
    <submittedName>
        <fullName evidence="2">GCN5-related N-acetyltransferase</fullName>
    </submittedName>
</protein>
<evidence type="ECO:0000259" key="1">
    <source>
        <dbReference type="PROSITE" id="PS51186"/>
    </source>
</evidence>
<proteinExistence type="predicted"/>
<dbReference type="OrthoDB" id="5295305at2"/>
<dbReference type="InterPro" id="IPR000182">
    <property type="entry name" value="GNAT_dom"/>
</dbReference>
<reference evidence="2 3" key="1">
    <citation type="submission" date="2015-08" db="EMBL/GenBank/DDBJ databases">
        <authorList>
            <person name="Babu N.S."/>
            <person name="Beckwith C.J."/>
            <person name="Beseler K.G."/>
            <person name="Brison A."/>
            <person name="Carone J.V."/>
            <person name="Caskin T.P."/>
            <person name="Diamond M."/>
            <person name="Durham M.E."/>
            <person name="Foxe J.M."/>
            <person name="Go M."/>
            <person name="Henderson B.A."/>
            <person name="Jones I.B."/>
            <person name="McGettigan J.A."/>
            <person name="Micheletti S.J."/>
            <person name="Nasrallah M.E."/>
            <person name="Ortiz D."/>
            <person name="Piller C.R."/>
            <person name="Privatt S.R."/>
            <person name="Schneider S.L."/>
            <person name="Sharp S."/>
            <person name="Smith T.C."/>
            <person name="Stanton J.D."/>
            <person name="Ullery H.E."/>
            <person name="Wilson R.J."/>
            <person name="Serrano M.G."/>
            <person name="Buck G."/>
            <person name="Lee V."/>
            <person name="Wang Y."/>
            <person name="Carvalho R."/>
            <person name="Voegtly L."/>
            <person name="Shi R."/>
            <person name="Duckworth R."/>
            <person name="Johnson A."/>
            <person name="Loviza R."/>
            <person name="Walstead R."/>
            <person name="Shah Z."/>
            <person name="Kiflezghi M."/>
            <person name="Wade K."/>
            <person name="Ball S.L."/>
            <person name="Bradley K.W."/>
            <person name="Asai D.J."/>
            <person name="Bowman C.A."/>
            <person name="Russell D.A."/>
            <person name="Pope W.H."/>
            <person name="Jacobs-Sera D."/>
            <person name="Hendrix R.W."/>
            <person name="Hatfull G.F."/>
        </authorList>
    </citation>
    <scope>NUCLEOTIDE SEQUENCE [LARGE SCALE GENOMIC DNA]</scope>
    <source>
        <strain evidence="2 3">DSM 27648</strain>
    </source>
</reference>
<organism evidence="2 3">
    <name type="scientific">Labilithrix luteola</name>
    <dbReference type="NCBI Taxonomy" id="1391654"/>
    <lineage>
        <taxon>Bacteria</taxon>
        <taxon>Pseudomonadati</taxon>
        <taxon>Myxococcota</taxon>
        <taxon>Polyangia</taxon>
        <taxon>Polyangiales</taxon>
        <taxon>Labilitrichaceae</taxon>
        <taxon>Labilithrix</taxon>
    </lineage>
</organism>
<dbReference type="EMBL" id="CP012333">
    <property type="protein sequence ID" value="AKV04438.1"/>
    <property type="molecule type" value="Genomic_DNA"/>
</dbReference>
<dbReference type="Gene3D" id="3.40.630.30">
    <property type="match status" value="1"/>
</dbReference>
<sequence>MNDATSPLQREFQVPLLGLTLLLRPVEQADFEALYACASDPLIWEQHPQSTRYQRDVFQGFFDGAIASKGALVVIERASGDVIGSSRYYDFDESRSQVTIGYTFLARRFWGGAVNREMKGLMLRHAFQFVEHVHFEIGANNRRSRRAIEKLGATLVDEQTLDGNAHVVYRIDKSSYAPA</sequence>
<name>A0A0K1QFD8_9BACT</name>
<accession>A0A0K1QFD8</accession>
<dbReference type="STRING" id="1391654.AKJ09_11101"/>
<evidence type="ECO:0000313" key="2">
    <source>
        <dbReference type="EMBL" id="AKV04438.1"/>
    </source>
</evidence>
<dbReference type="GO" id="GO:0016747">
    <property type="term" value="F:acyltransferase activity, transferring groups other than amino-acyl groups"/>
    <property type="evidence" value="ECO:0007669"/>
    <property type="project" value="InterPro"/>
</dbReference>
<gene>
    <name evidence="2" type="ORF">AKJ09_11101</name>
</gene>
<evidence type="ECO:0000313" key="3">
    <source>
        <dbReference type="Proteomes" id="UP000064967"/>
    </source>
</evidence>
<keyword evidence="3" id="KW-1185">Reference proteome</keyword>
<dbReference type="InterPro" id="IPR016181">
    <property type="entry name" value="Acyl_CoA_acyltransferase"/>
</dbReference>
<dbReference type="RefSeq" id="WP_146655051.1">
    <property type="nucleotide sequence ID" value="NZ_CP012333.1"/>
</dbReference>
<dbReference type="KEGG" id="llu:AKJ09_11101"/>
<dbReference type="Pfam" id="PF13302">
    <property type="entry name" value="Acetyltransf_3"/>
    <property type="match status" value="1"/>
</dbReference>
<dbReference type="Proteomes" id="UP000064967">
    <property type="component" value="Chromosome"/>
</dbReference>
<dbReference type="PROSITE" id="PS51186">
    <property type="entry name" value="GNAT"/>
    <property type="match status" value="1"/>
</dbReference>
<dbReference type="AlphaFoldDB" id="A0A0K1QFD8"/>
<dbReference type="PANTHER" id="PTHR43610">
    <property type="entry name" value="BLL6696 PROTEIN"/>
    <property type="match status" value="1"/>
</dbReference>
<dbReference type="SUPFAM" id="SSF55729">
    <property type="entry name" value="Acyl-CoA N-acyltransferases (Nat)"/>
    <property type="match status" value="1"/>
</dbReference>
<dbReference type="PANTHER" id="PTHR43610:SF1">
    <property type="entry name" value="N-ACETYLTRANSFERASE DOMAIN-CONTAINING PROTEIN"/>
    <property type="match status" value="1"/>
</dbReference>